<feature type="transmembrane region" description="Helical" evidence="6">
    <location>
        <begin position="112"/>
        <end position="133"/>
    </location>
</feature>
<feature type="transmembrane region" description="Helical" evidence="6">
    <location>
        <begin position="225"/>
        <end position="246"/>
    </location>
</feature>
<evidence type="ECO:0000313" key="7">
    <source>
        <dbReference type="EMBL" id="MFC5023623.1"/>
    </source>
</evidence>
<dbReference type="Pfam" id="PF01566">
    <property type="entry name" value="Nramp"/>
    <property type="match status" value="1"/>
</dbReference>
<keyword evidence="5 6" id="KW-0472">Membrane</keyword>
<feature type="transmembrane region" description="Helical" evidence="6">
    <location>
        <begin position="386"/>
        <end position="404"/>
    </location>
</feature>
<proteinExistence type="predicted"/>
<keyword evidence="3 6" id="KW-0812">Transmembrane</keyword>
<dbReference type="Proteomes" id="UP001595829">
    <property type="component" value="Unassembled WGS sequence"/>
</dbReference>
<feature type="transmembrane region" description="Helical" evidence="6">
    <location>
        <begin position="79"/>
        <end position="106"/>
    </location>
</feature>
<evidence type="ECO:0000313" key="8">
    <source>
        <dbReference type="Proteomes" id="UP001595829"/>
    </source>
</evidence>
<gene>
    <name evidence="7" type="ORF">ACFPM3_15905</name>
</gene>
<evidence type="ECO:0000256" key="6">
    <source>
        <dbReference type="SAM" id="Phobius"/>
    </source>
</evidence>
<reference evidence="8" key="1">
    <citation type="journal article" date="2019" name="Int. J. Syst. Evol. Microbiol.">
        <title>The Global Catalogue of Microorganisms (GCM) 10K type strain sequencing project: providing services to taxonomists for standard genome sequencing and annotation.</title>
        <authorList>
            <consortium name="The Broad Institute Genomics Platform"/>
            <consortium name="The Broad Institute Genome Sequencing Center for Infectious Disease"/>
            <person name="Wu L."/>
            <person name="Ma J."/>
        </authorList>
    </citation>
    <scope>NUCLEOTIDE SEQUENCE [LARGE SCALE GENOMIC DNA]</scope>
    <source>
        <strain evidence="8">CGMCC 4.1648</strain>
    </source>
</reference>
<keyword evidence="8" id="KW-1185">Reference proteome</keyword>
<accession>A0ABV9XHU9</accession>
<evidence type="ECO:0000256" key="1">
    <source>
        <dbReference type="ARBA" id="ARBA00004141"/>
    </source>
</evidence>
<organism evidence="7 8">
    <name type="scientific">Streptomyces coeruleoprunus</name>
    <dbReference type="NCBI Taxonomy" id="285563"/>
    <lineage>
        <taxon>Bacteria</taxon>
        <taxon>Bacillati</taxon>
        <taxon>Actinomycetota</taxon>
        <taxon>Actinomycetes</taxon>
        <taxon>Kitasatosporales</taxon>
        <taxon>Streptomycetaceae</taxon>
        <taxon>Streptomyces</taxon>
    </lineage>
</organism>
<protein>
    <submittedName>
        <fullName evidence="7">NRAMP family divalent metal transporter</fullName>
    </submittedName>
</protein>
<feature type="transmembrane region" description="Helical" evidence="6">
    <location>
        <begin position="183"/>
        <end position="204"/>
    </location>
</feature>
<name>A0ABV9XHU9_9ACTN</name>
<feature type="transmembrane region" description="Helical" evidence="6">
    <location>
        <begin position="266"/>
        <end position="288"/>
    </location>
</feature>
<dbReference type="PANTHER" id="PTHR11706:SF33">
    <property type="entry name" value="NATURAL RESISTANCE-ASSOCIATED MACROPHAGE PROTEIN 2"/>
    <property type="match status" value="1"/>
</dbReference>
<dbReference type="EMBL" id="JBHSJD010000011">
    <property type="protein sequence ID" value="MFC5023623.1"/>
    <property type="molecule type" value="Genomic_DNA"/>
</dbReference>
<comment type="caution">
    <text evidence="7">The sequence shown here is derived from an EMBL/GenBank/DDBJ whole genome shotgun (WGS) entry which is preliminary data.</text>
</comment>
<evidence type="ECO:0000256" key="3">
    <source>
        <dbReference type="ARBA" id="ARBA00022692"/>
    </source>
</evidence>
<evidence type="ECO:0000256" key="5">
    <source>
        <dbReference type="ARBA" id="ARBA00023136"/>
    </source>
</evidence>
<keyword evidence="2" id="KW-0813">Transport</keyword>
<dbReference type="InterPro" id="IPR001046">
    <property type="entry name" value="NRAMP_fam"/>
</dbReference>
<comment type="subcellular location">
    <subcellularLocation>
        <location evidence="1">Membrane</location>
        <topology evidence="1">Multi-pass membrane protein</topology>
    </subcellularLocation>
</comment>
<keyword evidence="4 6" id="KW-1133">Transmembrane helix</keyword>
<dbReference type="RefSeq" id="WP_345687966.1">
    <property type="nucleotide sequence ID" value="NZ_BAABIT010000001.1"/>
</dbReference>
<feature type="transmembrane region" description="Helical" evidence="6">
    <location>
        <begin position="32"/>
        <end position="52"/>
    </location>
</feature>
<feature type="transmembrane region" description="Helical" evidence="6">
    <location>
        <begin position="343"/>
        <end position="365"/>
    </location>
</feature>
<sequence length="409" mass="43902">MRRALSLMLGVFTAMGGFMDIGDLVTDALVGARFGLSLAWVTLVAVVGVALYSEMAGRIAVVTGRTVFDLIRERTGPRVGLATVAASYLVNVLALIAELCGVALAIELLADLHYLLWVPPVALLAWLVVWRLPFAYMERLYGLLGLALFVFVAAVWWFGPDWGALWHDAAHPTVPRGEGHATYFFYALVLLGAQMNPYEVFFFASGAVEHRWRARNLLDVRVNAWLGYPIGGVLAIGIQATAHLVLRPAGIQVEQLSQTVLPVVIAFGQAGFAFAILGIVASVFGATLETLLSSSYTVAHHFGWTWGKETRPARAARFHTLLLVTLLGAAVVALTTVDPIAVTIYAVYLAAAVLPLTFLPILVIANDRRYLGRRVNGRTTNVLGTVYLVAVTAGAVAALPLLIATKAGA</sequence>
<feature type="transmembrane region" description="Helical" evidence="6">
    <location>
        <begin position="318"/>
        <end position="337"/>
    </location>
</feature>
<evidence type="ECO:0000256" key="4">
    <source>
        <dbReference type="ARBA" id="ARBA00022989"/>
    </source>
</evidence>
<dbReference type="PANTHER" id="PTHR11706">
    <property type="entry name" value="SOLUTE CARRIER PROTEIN FAMILY 11 MEMBER"/>
    <property type="match status" value="1"/>
</dbReference>
<evidence type="ECO:0000256" key="2">
    <source>
        <dbReference type="ARBA" id="ARBA00022448"/>
    </source>
</evidence>
<feature type="transmembrane region" description="Helical" evidence="6">
    <location>
        <begin position="140"/>
        <end position="159"/>
    </location>
</feature>